<dbReference type="AlphaFoldDB" id="A0A6A4CSJ6"/>
<gene>
    <name evidence="2" type="ORF">PR003_g23787</name>
</gene>
<name>A0A6A4CSJ6_9STRA</name>
<dbReference type="Proteomes" id="UP000434957">
    <property type="component" value="Unassembled WGS sequence"/>
</dbReference>
<evidence type="ECO:0000313" key="3">
    <source>
        <dbReference type="Proteomes" id="UP000434957"/>
    </source>
</evidence>
<feature type="compositionally biased region" description="Polar residues" evidence="1">
    <location>
        <begin position="49"/>
        <end position="58"/>
    </location>
</feature>
<evidence type="ECO:0000256" key="1">
    <source>
        <dbReference type="SAM" id="MobiDB-lite"/>
    </source>
</evidence>
<reference evidence="2 3" key="1">
    <citation type="submission" date="2018-08" db="EMBL/GenBank/DDBJ databases">
        <title>Genomic investigation of the strawberry pathogen Phytophthora fragariae indicates pathogenicity is determined by transcriptional variation in three key races.</title>
        <authorList>
            <person name="Adams T.M."/>
            <person name="Armitage A.D."/>
            <person name="Sobczyk M.K."/>
            <person name="Bates H.J."/>
            <person name="Dunwell J.M."/>
            <person name="Nellist C.F."/>
            <person name="Harrison R.J."/>
        </authorList>
    </citation>
    <scope>NUCLEOTIDE SEQUENCE [LARGE SCALE GENOMIC DNA]</scope>
    <source>
        <strain evidence="2 3">SCRP333</strain>
    </source>
</reference>
<feature type="compositionally biased region" description="Basic and acidic residues" evidence="1">
    <location>
        <begin position="110"/>
        <end position="119"/>
    </location>
</feature>
<feature type="compositionally biased region" description="Low complexity" evidence="1">
    <location>
        <begin position="23"/>
        <end position="48"/>
    </location>
</feature>
<dbReference type="EMBL" id="QXFT01002562">
    <property type="protein sequence ID" value="KAE9296324.1"/>
    <property type="molecule type" value="Genomic_DNA"/>
</dbReference>
<protein>
    <submittedName>
        <fullName evidence="2">Uncharacterized protein</fullName>
    </submittedName>
</protein>
<organism evidence="2 3">
    <name type="scientific">Phytophthora rubi</name>
    <dbReference type="NCBI Taxonomy" id="129364"/>
    <lineage>
        <taxon>Eukaryota</taxon>
        <taxon>Sar</taxon>
        <taxon>Stramenopiles</taxon>
        <taxon>Oomycota</taxon>
        <taxon>Peronosporomycetes</taxon>
        <taxon>Peronosporales</taxon>
        <taxon>Peronosporaceae</taxon>
        <taxon>Phytophthora</taxon>
    </lineage>
</organism>
<feature type="compositionally biased region" description="Basic residues" evidence="1">
    <location>
        <begin position="65"/>
        <end position="74"/>
    </location>
</feature>
<accession>A0A6A4CSJ6</accession>
<sequence>MTDQGPAKTAGASTPEVAPPSTPAAEDAPAPTPTTTADVVDITADDGAWTTTSARSTTKPPPIRAFKRVAKRKPTPAEAEKAKKGKKKLVRSVGLPASLPVEASTPKDVSSGHDGDPASRHVSAT</sequence>
<evidence type="ECO:0000313" key="2">
    <source>
        <dbReference type="EMBL" id="KAE9296324.1"/>
    </source>
</evidence>
<comment type="caution">
    <text evidence="2">The sequence shown here is derived from an EMBL/GenBank/DDBJ whole genome shotgun (WGS) entry which is preliminary data.</text>
</comment>
<keyword evidence="3" id="KW-1185">Reference proteome</keyword>
<feature type="region of interest" description="Disordered" evidence="1">
    <location>
        <begin position="1"/>
        <end position="125"/>
    </location>
</feature>
<proteinExistence type="predicted"/>